<reference evidence="9 10" key="1">
    <citation type="submission" date="2017-10" db="EMBL/GenBank/DDBJ databases">
        <title>Draft genome of two endophytic bacteria isolated from 'guarana' Paullinia cupana (Mart.) Ducke.</title>
        <authorList>
            <person name="Siqueira K.A."/>
            <person name="Liotti R.G."/>
            <person name="Mendes T.A."/>
            <person name="Soares M.A."/>
        </authorList>
    </citation>
    <scope>NUCLEOTIDE SEQUENCE [LARGE SCALE GENOMIC DNA]</scope>
    <source>
        <strain evidence="9 10">342</strain>
    </source>
</reference>
<evidence type="ECO:0000259" key="8">
    <source>
        <dbReference type="PROSITE" id="PS50850"/>
    </source>
</evidence>
<evidence type="ECO:0000256" key="2">
    <source>
        <dbReference type="ARBA" id="ARBA00022448"/>
    </source>
</evidence>
<keyword evidence="10" id="KW-1185">Reference proteome</keyword>
<feature type="transmembrane region" description="Helical" evidence="7">
    <location>
        <begin position="421"/>
        <end position="440"/>
    </location>
</feature>
<feature type="transmembrane region" description="Helical" evidence="7">
    <location>
        <begin position="7"/>
        <end position="33"/>
    </location>
</feature>
<evidence type="ECO:0000256" key="7">
    <source>
        <dbReference type="SAM" id="Phobius"/>
    </source>
</evidence>
<keyword evidence="4 7" id="KW-0812">Transmembrane</keyword>
<feature type="transmembrane region" description="Helical" evidence="7">
    <location>
        <begin position="258"/>
        <end position="283"/>
    </location>
</feature>
<dbReference type="RefSeq" id="WP_105591061.1">
    <property type="nucleotide sequence ID" value="NZ_PDET01000001.1"/>
</dbReference>
<keyword evidence="5 7" id="KW-1133">Transmembrane helix</keyword>
<evidence type="ECO:0000313" key="9">
    <source>
        <dbReference type="EMBL" id="PRD17463.1"/>
    </source>
</evidence>
<dbReference type="InterPro" id="IPR036259">
    <property type="entry name" value="MFS_trans_sf"/>
</dbReference>
<evidence type="ECO:0000256" key="4">
    <source>
        <dbReference type="ARBA" id="ARBA00022692"/>
    </source>
</evidence>
<dbReference type="EMBL" id="PDET01000001">
    <property type="protein sequence ID" value="PRD17463.1"/>
    <property type="molecule type" value="Genomic_DNA"/>
</dbReference>
<evidence type="ECO:0000256" key="1">
    <source>
        <dbReference type="ARBA" id="ARBA00004651"/>
    </source>
</evidence>
<feature type="transmembrane region" description="Helical" evidence="7">
    <location>
        <begin position="324"/>
        <end position="342"/>
    </location>
</feature>
<gene>
    <name evidence="9" type="ORF">CQW29_02215</name>
</gene>
<dbReference type="OrthoDB" id="9812221at2"/>
<dbReference type="PANTHER" id="PTHR42718">
    <property type="entry name" value="MAJOR FACILITATOR SUPERFAMILY MULTIDRUG TRANSPORTER MFSC"/>
    <property type="match status" value="1"/>
</dbReference>
<sequence>MHYGYRVAAIFLLGFFIDCINIFMSAIALPSIAAQMSVATESISWMANSYILGLTLIVPLSGWLASRFGTRQTIVASMLIFSIAALGCARADSFSTLVAWRFIQGAGGGLLIPVGQALTFNLFQGRQRAAISTLIMCVALIAPALSPLLGGMLVDVLSWRWIFYCNIPFSLLAALLAAIWIRPQAMERTRADITGIILVCGTLGTLLRSLSLFSEQHAVPQAALWLGVSLLLGWGYLRHYRRQSTAILDLSLLRNPQLNLSIAVYYAVPGVFTGVNLLNIFYLQQVLHFSAGHTGSFMLLYGVGALAAMLVAGRIYYRAGAPRLFTCGMLLHSGGIVLLSLVSDTSSSGILCAAYLLMGIGGGIAANCAQTTALIELNEQQMSGGSTLWNINRQLTFSLGTALFTLLLAVLSRYFPGELAWHLAFIIAAVSGLLPLWLIYQRRFHKEIQ</sequence>
<dbReference type="Gene3D" id="1.20.1720.10">
    <property type="entry name" value="Multidrug resistance protein D"/>
    <property type="match status" value="1"/>
</dbReference>
<feature type="transmembrane region" description="Helical" evidence="7">
    <location>
        <begin position="395"/>
        <end position="415"/>
    </location>
</feature>
<dbReference type="Proteomes" id="UP000239181">
    <property type="component" value="Unassembled WGS sequence"/>
</dbReference>
<feature type="transmembrane region" description="Helical" evidence="7">
    <location>
        <begin position="219"/>
        <end position="237"/>
    </location>
</feature>
<feature type="transmembrane region" description="Helical" evidence="7">
    <location>
        <begin position="45"/>
        <end position="66"/>
    </location>
</feature>
<dbReference type="GO" id="GO:0005886">
    <property type="term" value="C:plasma membrane"/>
    <property type="evidence" value="ECO:0007669"/>
    <property type="project" value="UniProtKB-SubCell"/>
</dbReference>
<proteinExistence type="predicted"/>
<dbReference type="Pfam" id="PF07690">
    <property type="entry name" value="MFS_1"/>
    <property type="match status" value="1"/>
</dbReference>
<name>A0A2S9II53_9GAMM</name>
<feature type="transmembrane region" description="Helical" evidence="7">
    <location>
        <begin position="295"/>
        <end position="317"/>
    </location>
</feature>
<feature type="domain" description="Major facilitator superfamily (MFS) profile" evidence="8">
    <location>
        <begin position="7"/>
        <end position="443"/>
    </location>
</feature>
<dbReference type="PROSITE" id="PS50850">
    <property type="entry name" value="MFS"/>
    <property type="match status" value="1"/>
</dbReference>
<feature type="transmembrane region" description="Helical" evidence="7">
    <location>
        <begin position="98"/>
        <end position="123"/>
    </location>
</feature>
<accession>A0A2S9II53</accession>
<evidence type="ECO:0000256" key="5">
    <source>
        <dbReference type="ARBA" id="ARBA00022989"/>
    </source>
</evidence>
<keyword evidence="6 7" id="KW-0472">Membrane</keyword>
<comment type="subcellular location">
    <subcellularLocation>
        <location evidence="1">Cell membrane</location>
        <topology evidence="1">Multi-pass membrane protein</topology>
    </subcellularLocation>
</comment>
<dbReference type="InterPro" id="IPR011701">
    <property type="entry name" value="MFS"/>
</dbReference>
<dbReference type="GO" id="GO:0022857">
    <property type="term" value="F:transmembrane transporter activity"/>
    <property type="evidence" value="ECO:0007669"/>
    <property type="project" value="InterPro"/>
</dbReference>
<evidence type="ECO:0000313" key="10">
    <source>
        <dbReference type="Proteomes" id="UP000239181"/>
    </source>
</evidence>
<evidence type="ECO:0000256" key="6">
    <source>
        <dbReference type="ARBA" id="ARBA00023136"/>
    </source>
</evidence>
<feature type="transmembrane region" description="Helical" evidence="7">
    <location>
        <begin position="73"/>
        <end position="92"/>
    </location>
</feature>
<feature type="transmembrane region" description="Helical" evidence="7">
    <location>
        <begin position="161"/>
        <end position="181"/>
    </location>
</feature>
<evidence type="ECO:0000256" key="3">
    <source>
        <dbReference type="ARBA" id="ARBA00022475"/>
    </source>
</evidence>
<dbReference type="AlphaFoldDB" id="A0A2S9II53"/>
<dbReference type="Gene3D" id="1.20.1250.20">
    <property type="entry name" value="MFS general substrate transporter like domains"/>
    <property type="match status" value="1"/>
</dbReference>
<keyword evidence="2" id="KW-0813">Transport</keyword>
<protein>
    <submittedName>
        <fullName evidence="9">MFS transporter</fullName>
    </submittedName>
</protein>
<comment type="caution">
    <text evidence="9">The sequence shown here is derived from an EMBL/GenBank/DDBJ whole genome shotgun (WGS) entry which is preliminary data.</text>
</comment>
<feature type="transmembrane region" description="Helical" evidence="7">
    <location>
        <begin position="348"/>
        <end position="375"/>
    </location>
</feature>
<keyword evidence="3" id="KW-1003">Cell membrane</keyword>
<dbReference type="InterPro" id="IPR020846">
    <property type="entry name" value="MFS_dom"/>
</dbReference>
<dbReference type="PANTHER" id="PTHR42718:SF46">
    <property type="entry name" value="BLR6921 PROTEIN"/>
    <property type="match status" value="1"/>
</dbReference>
<dbReference type="SUPFAM" id="SSF103473">
    <property type="entry name" value="MFS general substrate transporter"/>
    <property type="match status" value="1"/>
</dbReference>
<organism evidence="9 10">
    <name type="scientific">Pantoea coffeiphila</name>
    <dbReference type="NCBI Taxonomy" id="1465635"/>
    <lineage>
        <taxon>Bacteria</taxon>
        <taxon>Pseudomonadati</taxon>
        <taxon>Pseudomonadota</taxon>
        <taxon>Gammaproteobacteria</taxon>
        <taxon>Enterobacterales</taxon>
        <taxon>Erwiniaceae</taxon>
        <taxon>Pantoea</taxon>
    </lineage>
</organism>
<feature type="transmembrane region" description="Helical" evidence="7">
    <location>
        <begin position="193"/>
        <end position="213"/>
    </location>
</feature>
<feature type="transmembrane region" description="Helical" evidence="7">
    <location>
        <begin position="130"/>
        <end position="149"/>
    </location>
</feature>